<reference evidence="1" key="1">
    <citation type="journal article" date="2018" name="Int. J. Syst. Evol. Microbiol.">
        <title>Jatrophihabitans telluris sp. nov., isolated from sediment soil of lava forest wetlands and the emended description of the genus Jatrophihabitans.</title>
        <authorList>
            <person name="Lee K.C."/>
            <person name="Suh M.K."/>
            <person name="Eom M.K."/>
            <person name="Kim K.K."/>
            <person name="Kim J.S."/>
            <person name="Kim D.S."/>
            <person name="Ko S.H."/>
            <person name="Shin Y.K."/>
            <person name="Lee J.S."/>
        </authorList>
    </citation>
    <scope>NUCLEOTIDE SEQUENCE</scope>
    <source>
        <strain evidence="1">N237</strain>
    </source>
</reference>
<keyword evidence="2" id="KW-1185">Reference proteome</keyword>
<proteinExistence type="predicted"/>
<reference evidence="1" key="2">
    <citation type="submission" date="2022-05" db="EMBL/GenBank/DDBJ databases">
        <authorList>
            <person name="Kim J.-S."/>
            <person name="Lee K."/>
            <person name="Suh M."/>
            <person name="Eom M."/>
            <person name="Kim J.-S."/>
            <person name="Kim D.-S."/>
            <person name="Ko S.-H."/>
            <person name="Shin Y."/>
            <person name="Lee J.-S."/>
        </authorList>
    </citation>
    <scope>NUCLEOTIDE SEQUENCE</scope>
    <source>
        <strain evidence="1">N237</strain>
    </source>
</reference>
<evidence type="ECO:0000313" key="2">
    <source>
        <dbReference type="Proteomes" id="UP001056336"/>
    </source>
</evidence>
<evidence type="ECO:0000313" key="1">
    <source>
        <dbReference type="EMBL" id="UQX88105.1"/>
    </source>
</evidence>
<organism evidence="1 2">
    <name type="scientific">Jatrophihabitans telluris</name>
    <dbReference type="NCBI Taxonomy" id="2038343"/>
    <lineage>
        <taxon>Bacteria</taxon>
        <taxon>Bacillati</taxon>
        <taxon>Actinomycetota</taxon>
        <taxon>Actinomycetes</taxon>
        <taxon>Jatrophihabitantales</taxon>
        <taxon>Jatrophihabitantaceae</taxon>
        <taxon>Jatrophihabitans</taxon>
    </lineage>
</organism>
<protein>
    <recommendedName>
        <fullName evidence="3">Phage baseplate protein</fullName>
    </recommendedName>
</protein>
<dbReference type="EMBL" id="CP097332">
    <property type="protein sequence ID" value="UQX88105.1"/>
    <property type="molecule type" value="Genomic_DNA"/>
</dbReference>
<name>A0ABY4QX54_9ACTN</name>
<evidence type="ECO:0008006" key="3">
    <source>
        <dbReference type="Google" id="ProtNLM"/>
    </source>
</evidence>
<gene>
    <name evidence="1" type="ORF">M6D93_17690</name>
</gene>
<dbReference type="Proteomes" id="UP001056336">
    <property type="component" value="Chromosome"/>
</dbReference>
<dbReference type="RefSeq" id="WP_249771280.1">
    <property type="nucleotide sequence ID" value="NZ_CP097332.1"/>
</dbReference>
<sequence length="239" mass="26480">MLILDERRLLGAWEAGLFAGPVQRALSLASAASGLPCGELARWPLGRLDSLLLDVRRNCFGSELTCAVGCPHCGDQLELVFAVEDLYVRPALWSQDEEAEHHVRLGDRTLRCRAVTSEDLLALPPDQPAELVRNQLATRCLLDPLDDDGGPGQWAEIERQLAELDPQSDLSVRLTCESCAHGWDAPFDIGLYLWAEVDAYARRLMYQVHRLATGYGWTEADVLAVGPARREFYLEAVPA</sequence>
<accession>A0ABY4QX54</accession>